<dbReference type="RefSeq" id="XP_067764167.1">
    <property type="nucleotide sequence ID" value="XM_067909346.1"/>
</dbReference>
<dbReference type="SUPFAM" id="SSF52058">
    <property type="entry name" value="L domain-like"/>
    <property type="match status" value="1"/>
</dbReference>
<dbReference type="Gene3D" id="3.80.10.10">
    <property type="entry name" value="Ribonuclease Inhibitor"/>
    <property type="match status" value="1"/>
</dbReference>
<keyword evidence="1" id="KW-0433">Leucine-rich repeat</keyword>
<dbReference type="EMBL" id="AUWU02000005">
    <property type="protein sequence ID" value="KAH0573394.1"/>
    <property type="molecule type" value="Genomic_DNA"/>
</dbReference>
<sequence length="263" mass="31163">MLHTDYIQNNLENEQRKINLFNMMVVDVTALGEFASIKCIILTSNRVENLEFVKNLPYLQELYAASNNIKDIRQILYLQQSWRLFNVSFHSNPCSLSKNYRQYIIKALPQIVVLDGQNISTQDRAKSLKLQYDQRFDFFEEPTDLKQILKEHSLLKNTVSSIYKEEQKFNINAQKILNRMIIKEKELEHEKYLNQNITIQQKRSEISNTFDISQLQDVILKQESHISESTNRIMITVYMLIQVLGQDDLNYILQYIQNKCQQE</sequence>
<keyword evidence="2" id="KW-0677">Repeat</keyword>
<keyword evidence="4" id="KW-1185">Reference proteome</keyword>
<dbReference type="PANTHER" id="PTHR18849:SF0">
    <property type="entry name" value="CILIA- AND FLAGELLA-ASSOCIATED PROTEIN 410-RELATED"/>
    <property type="match status" value="1"/>
</dbReference>
<dbReference type="PANTHER" id="PTHR18849">
    <property type="entry name" value="LEUCINE RICH REPEAT PROTEIN"/>
    <property type="match status" value="1"/>
</dbReference>
<dbReference type="InterPro" id="IPR001611">
    <property type="entry name" value="Leu-rich_rpt"/>
</dbReference>
<proteinExistence type="predicted"/>
<protein>
    <submittedName>
        <fullName evidence="3">LRR domain-containing protein</fullName>
    </submittedName>
</protein>
<dbReference type="PROSITE" id="PS51450">
    <property type="entry name" value="LRR"/>
    <property type="match status" value="1"/>
</dbReference>
<evidence type="ECO:0000256" key="2">
    <source>
        <dbReference type="ARBA" id="ARBA00022737"/>
    </source>
</evidence>
<dbReference type="OrthoDB" id="1517790at2759"/>
<accession>A0A9P8RXV4</accession>
<dbReference type="AlphaFoldDB" id="A0A9P8RXV4"/>
<reference evidence="3 4" key="1">
    <citation type="journal article" date="2014" name="PLoS Genet.">
        <title>The Genome of Spironucleus salmonicida Highlights a Fish Pathogen Adapted to Fluctuating Environments.</title>
        <authorList>
            <person name="Xu F."/>
            <person name="Jerlstrom-Hultqvist J."/>
            <person name="Einarsson E."/>
            <person name="Astvaldsson A."/>
            <person name="Svard S.G."/>
            <person name="Andersson J.O."/>
        </authorList>
    </citation>
    <scope>NUCLEOTIDE SEQUENCE [LARGE SCALE GENOMIC DNA]</scope>
    <source>
        <strain evidence="3 4">ATCC 50377</strain>
    </source>
</reference>
<gene>
    <name evidence="3" type="ORF">SS50377_25514</name>
</gene>
<dbReference type="Proteomes" id="UP000018208">
    <property type="component" value="Unassembled WGS sequence"/>
</dbReference>
<dbReference type="GeneID" id="94299537"/>
<name>A0A9P8RXV4_9EUKA</name>
<evidence type="ECO:0000313" key="4">
    <source>
        <dbReference type="Proteomes" id="UP000018208"/>
    </source>
</evidence>
<dbReference type="InterPro" id="IPR032675">
    <property type="entry name" value="LRR_dom_sf"/>
</dbReference>
<evidence type="ECO:0000256" key="1">
    <source>
        <dbReference type="ARBA" id="ARBA00022614"/>
    </source>
</evidence>
<comment type="caution">
    <text evidence="3">The sequence shown here is derived from an EMBL/GenBank/DDBJ whole genome shotgun (WGS) entry which is preliminary data.</text>
</comment>
<organism evidence="3 4">
    <name type="scientific">Spironucleus salmonicida</name>
    <dbReference type="NCBI Taxonomy" id="348837"/>
    <lineage>
        <taxon>Eukaryota</taxon>
        <taxon>Metamonada</taxon>
        <taxon>Diplomonadida</taxon>
        <taxon>Hexamitidae</taxon>
        <taxon>Hexamitinae</taxon>
        <taxon>Spironucleus</taxon>
    </lineage>
</organism>
<evidence type="ECO:0000313" key="3">
    <source>
        <dbReference type="EMBL" id="KAH0573394.1"/>
    </source>
</evidence>
<dbReference type="Pfam" id="PF14580">
    <property type="entry name" value="LRR_9"/>
    <property type="match status" value="1"/>
</dbReference>
<dbReference type="KEGG" id="ssao:94299537"/>